<keyword evidence="3" id="KW-0804">Transcription</keyword>
<dbReference type="Gene3D" id="3.30.1050.10">
    <property type="entry name" value="SCP2 sterol-binding domain"/>
    <property type="match status" value="1"/>
</dbReference>
<evidence type="ECO:0000256" key="3">
    <source>
        <dbReference type="ARBA" id="ARBA00023163"/>
    </source>
</evidence>
<evidence type="ECO:0000256" key="2">
    <source>
        <dbReference type="ARBA" id="ARBA00023125"/>
    </source>
</evidence>
<dbReference type="PROSITE" id="PS51118">
    <property type="entry name" value="HTH_HXLR"/>
    <property type="match status" value="1"/>
</dbReference>
<dbReference type="SUPFAM" id="SSF55718">
    <property type="entry name" value="SCP-like"/>
    <property type="match status" value="1"/>
</dbReference>
<evidence type="ECO:0000313" key="5">
    <source>
        <dbReference type="EMBL" id="CAA9556520.1"/>
    </source>
</evidence>
<protein>
    <submittedName>
        <fullName evidence="5">Transcriptional regulator, HxlR family</fullName>
    </submittedName>
</protein>
<evidence type="ECO:0000259" key="4">
    <source>
        <dbReference type="PROSITE" id="PS51118"/>
    </source>
</evidence>
<dbReference type="InterPro" id="IPR036388">
    <property type="entry name" value="WH-like_DNA-bd_sf"/>
</dbReference>
<keyword evidence="1" id="KW-0805">Transcription regulation</keyword>
<keyword evidence="2" id="KW-0238">DNA-binding</keyword>
<name>A0A6J4UPA5_9BACT</name>
<accession>A0A6J4UPA5</accession>
<dbReference type="EMBL" id="CADCWN010000053">
    <property type="protein sequence ID" value="CAA9556520.1"/>
    <property type="molecule type" value="Genomic_DNA"/>
</dbReference>
<reference evidence="5" key="1">
    <citation type="submission" date="2020-02" db="EMBL/GenBank/DDBJ databases">
        <authorList>
            <person name="Meier V. D."/>
        </authorList>
    </citation>
    <scope>NUCLEOTIDE SEQUENCE</scope>
    <source>
        <strain evidence="5">AVDCRST_MAG18</strain>
    </source>
</reference>
<dbReference type="AlphaFoldDB" id="A0A6J4UPA5"/>
<dbReference type="InterPro" id="IPR002577">
    <property type="entry name" value="HTH_HxlR"/>
</dbReference>
<dbReference type="PANTHER" id="PTHR33204">
    <property type="entry name" value="TRANSCRIPTIONAL REGULATOR, MARR FAMILY"/>
    <property type="match status" value="1"/>
</dbReference>
<dbReference type="Gene3D" id="1.10.10.10">
    <property type="entry name" value="Winged helix-like DNA-binding domain superfamily/Winged helix DNA-binding domain"/>
    <property type="match status" value="1"/>
</dbReference>
<dbReference type="InterPro" id="IPR036390">
    <property type="entry name" value="WH_DNA-bd_sf"/>
</dbReference>
<dbReference type="SUPFAM" id="SSF46785">
    <property type="entry name" value="Winged helix' DNA-binding domain"/>
    <property type="match status" value="1"/>
</dbReference>
<proteinExistence type="predicted"/>
<sequence length="227" mass="24431">MVKRAYGQFCGVARALEIVGERWALLIVRDLLVGPRRFTDLRRGLPKIPTNILAARLHELEEAGVVRRRALPRPASGTVYELTEYGGELEGIVLGLGRWGAQSLGERRPEEIVTADSMVMALRTAFHPEAARGIRAGYELHLGGVVINARLDDGALVASAGPLAGADLVLTTTAPLRPLLTGEISPAAALERGLVRIVGEPDLLERFVEIFRIGPAGEVASRDTDFG</sequence>
<organism evidence="5">
    <name type="scientific">uncultured Thermomicrobiales bacterium</name>
    <dbReference type="NCBI Taxonomy" id="1645740"/>
    <lineage>
        <taxon>Bacteria</taxon>
        <taxon>Pseudomonadati</taxon>
        <taxon>Thermomicrobiota</taxon>
        <taxon>Thermomicrobia</taxon>
        <taxon>Thermomicrobiales</taxon>
        <taxon>environmental samples</taxon>
    </lineage>
</organism>
<dbReference type="PANTHER" id="PTHR33204:SF18">
    <property type="entry name" value="TRANSCRIPTIONAL REGULATORY PROTEIN"/>
    <property type="match status" value="1"/>
</dbReference>
<dbReference type="Pfam" id="PF01638">
    <property type="entry name" value="HxlR"/>
    <property type="match status" value="1"/>
</dbReference>
<feature type="domain" description="HTH hxlR-type" evidence="4">
    <location>
        <begin position="10"/>
        <end position="108"/>
    </location>
</feature>
<gene>
    <name evidence="5" type="ORF">AVDCRST_MAG18-717</name>
</gene>
<dbReference type="GO" id="GO:0003677">
    <property type="term" value="F:DNA binding"/>
    <property type="evidence" value="ECO:0007669"/>
    <property type="project" value="UniProtKB-KW"/>
</dbReference>
<evidence type="ECO:0000256" key="1">
    <source>
        <dbReference type="ARBA" id="ARBA00023015"/>
    </source>
</evidence>
<dbReference type="InterPro" id="IPR036527">
    <property type="entry name" value="SCP2_sterol-bd_dom_sf"/>
</dbReference>